<name>A0A161K4M7_9ZZZZ</name>
<gene>
    <name evidence="2" type="ORF">MGWOODY_Tha1378</name>
</gene>
<accession>A0A161K4M7</accession>
<evidence type="ECO:0000313" key="2">
    <source>
        <dbReference type="EMBL" id="CUS42096.1"/>
    </source>
</evidence>
<dbReference type="EMBL" id="CZQC01000061">
    <property type="protein sequence ID" value="CUS42096.1"/>
    <property type="molecule type" value="Genomic_DNA"/>
</dbReference>
<protein>
    <recommendedName>
        <fullName evidence="1">DUF4124 domain-containing protein</fullName>
    </recommendedName>
</protein>
<proteinExistence type="predicted"/>
<dbReference type="InterPro" id="IPR025392">
    <property type="entry name" value="DUF4124"/>
</dbReference>
<dbReference type="Pfam" id="PF13511">
    <property type="entry name" value="DUF4124"/>
    <property type="match status" value="1"/>
</dbReference>
<reference evidence="2" key="1">
    <citation type="submission" date="2015-10" db="EMBL/GenBank/DDBJ databases">
        <authorList>
            <person name="Gilbert D.G."/>
        </authorList>
    </citation>
    <scope>NUCLEOTIDE SEQUENCE</scope>
</reference>
<evidence type="ECO:0000259" key="1">
    <source>
        <dbReference type="Pfam" id="PF13511"/>
    </source>
</evidence>
<feature type="domain" description="DUF4124" evidence="1">
    <location>
        <begin position="53"/>
        <end position="98"/>
    </location>
</feature>
<dbReference type="AlphaFoldDB" id="A0A161K4M7"/>
<organism evidence="2">
    <name type="scientific">hydrothermal vent metagenome</name>
    <dbReference type="NCBI Taxonomy" id="652676"/>
    <lineage>
        <taxon>unclassified sequences</taxon>
        <taxon>metagenomes</taxon>
        <taxon>ecological metagenomes</taxon>
    </lineage>
</organism>
<sequence>MRIQFIIFIIGLLGLAMATPYIMQQTGVVPSVGSSSTGDILPSFSPDILSTNDTRQTFYKWQDAKGTWHFGDTPPKGATAIEVSVDTAANVLRPVAAPEAPAADTKTSTGASSIVPLPMTVNPAQIGKLIDDAKNVQHLIMDDRVKSVDAATR</sequence>